<comment type="caution">
    <text evidence="2">The sequence shown here is derived from an EMBL/GenBank/DDBJ whole genome shotgun (WGS) entry which is preliminary data.</text>
</comment>
<dbReference type="SUPFAM" id="SSF53335">
    <property type="entry name" value="S-adenosyl-L-methionine-dependent methyltransferases"/>
    <property type="match status" value="1"/>
</dbReference>
<keyword evidence="3" id="KW-1185">Reference proteome</keyword>
<feature type="domain" description="Methyltransferase" evidence="1">
    <location>
        <begin position="60"/>
        <end position="157"/>
    </location>
</feature>
<sequence length="266" mass="30579">MLPGMSLPEWKLPPGVPRGVWDYAQSVAVAQDYDDYHALNPLFEFEEAVLREEFSRPGTVADLGCGTGRALLPLVREGHRGLAIDLSQNMLDVVREKAELERLPVECLQANLTELDAVADQSVDYAMCLFSTLGMIRQRKMRRRALAHMRRVLRPGGRLVLHVHNFWFNLWDPGGPWWVARSLAAAASPRARGGDWDLGDKYFPYRGVPNFYLHVFRERELRADLRTAELAVRRWIPLEVRRRHALPHPWFARALRANGWIVVVER</sequence>
<gene>
    <name evidence="2" type="ORF">Pla123a_38370</name>
</gene>
<dbReference type="InterPro" id="IPR050508">
    <property type="entry name" value="Methyltransf_Superfamily"/>
</dbReference>
<dbReference type="OrthoDB" id="9804312at2"/>
<dbReference type="InterPro" id="IPR029063">
    <property type="entry name" value="SAM-dependent_MTases_sf"/>
</dbReference>
<dbReference type="Gene3D" id="3.40.50.150">
    <property type="entry name" value="Vaccinia Virus protein VP39"/>
    <property type="match status" value="1"/>
</dbReference>
<reference evidence="2 3" key="1">
    <citation type="submission" date="2019-02" db="EMBL/GenBank/DDBJ databases">
        <title>Deep-cultivation of Planctomycetes and their phenomic and genomic characterization uncovers novel biology.</title>
        <authorList>
            <person name="Wiegand S."/>
            <person name="Jogler M."/>
            <person name="Boedeker C."/>
            <person name="Pinto D."/>
            <person name="Vollmers J."/>
            <person name="Rivas-Marin E."/>
            <person name="Kohn T."/>
            <person name="Peeters S.H."/>
            <person name="Heuer A."/>
            <person name="Rast P."/>
            <person name="Oberbeckmann S."/>
            <person name="Bunk B."/>
            <person name="Jeske O."/>
            <person name="Meyerdierks A."/>
            <person name="Storesund J.E."/>
            <person name="Kallscheuer N."/>
            <person name="Luecker S."/>
            <person name="Lage O.M."/>
            <person name="Pohl T."/>
            <person name="Merkel B.J."/>
            <person name="Hornburger P."/>
            <person name="Mueller R.-W."/>
            <person name="Bruemmer F."/>
            <person name="Labrenz M."/>
            <person name="Spormann A.M."/>
            <person name="Op Den Camp H."/>
            <person name="Overmann J."/>
            <person name="Amann R."/>
            <person name="Jetten M.S.M."/>
            <person name="Mascher T."/>
            <person name="Medema M.H."/>
            <person name="Devos D.P."/>
            <person name="Kaster A.-K."/>
            <person name="Ovreas L."/>
            <person name="Rohde M."/>
            <person name="Galperin M.Y."/>
            <person name="Jogler C."/>
        </authorList>
    </citation>
    <scope>NUCLEOTIDE SEQUENCE [LARGE SCALE GENOMIC DNA]</scope>
    <source>
        <strain evidence="2 3">Pla123a</strain>
    </source>
</reference>
<protein>
    <recommendedName>
        <fullName evidence="1">Methyltransferase domain-containing protein</fullName>
    </recommendedName>
</protein>
<dbReference type="Proteomes" id="UP000318478">
    <property type="component" value="Unassembled WGS sequence"/>
</dbReference>
<name>A0A5C5YG67_9BACT</name>
<dbReference type="Pfam" id="PF13649">
    <property type="entry name" value="Methyltransf_25"/>
    <property type="match status" value="1"/>
</dbReference>
<accession>A0A5C5YG67</accession>
<dbReference type="CDD" id="cd02440">
    <property type="entry name" value="AdoMet_MTases"/>
    <property type="match status" value="1"/>
</dbReference>
<dbReference type="AlphaFoldDB" id="A0A5C5YG67"/>
<proteinExistence type="predicted"/>
<dbReference type="InterPro" id="IPR041698">
    <property type="entry name" value="Methyltransf_25"/>
</dbReference>
<dbReference type="PANTHER" id="PTHR42912:SF80">
    <property type="entry name" value="METHYLTRANSFERASE DOMAIN-CONTAINING PROTEIN"/>
    <property type="match status" value="1"/>
</dbReference>
<organism evidence="2 3">
    <name type="scientific">Posidoniimonas polymericola</name>
    <dbReference type="NCBI Taxonomy" id="2528002"/>
    <lineage>
        <taxon>Bacteria</taxon>
        <taxon>Pseudomonadati</taxon>
        <taxon>Planctomycetota</taxon>
        <taxon>Planctomycetia</taxon>
        <taxon>Pirellulales</taxon>
        <taxon>Lacipirellulaceae</taxon>
        <taxon>Posidoniimonas</taxon>
    </lineage>
</organism>
<dbReference type="GO" id="GO:0008168">
    <property type="term" value="F:methyltransferase activity"/>
    <property type="evidence" value="ECO:0007669"/>
    <property type="project" value="TreeGrafter"/>
</dbReference>
<evidence type="ECO:0000259" key="1">
    <source>
        <dbReference type="Pfam" id="PF13649"/>
    </source>
</evidence>
<dbReference type="PANTHER" id="PTHR42912">
    <property type="entry name" value="METHYLTRANSFERASE"/>
    <property type="match status" value="1"/>
</dbReference>
<evidence type="ECO:0000313" key="2">
    <source>
        <dbReference type="EMBL" id="TWT73501.1"/>
    </source>
</evidence>
<evidence type="ECO:0000313" key="3">
    <source>
        <dbReference type="Proteomes" id="UP000318478"/>
    </source>
</evidence>
<dbReference type="EMBL" id="SJPO01000010">
    <property type="protein sequence ID" value="TWT73501.1"/>
    <property type="molecule type" value="Genomic_DNA"/>
</dbReference>